<comment type="subunit">
    <text evidence="5">The basal body constitutes a major portion of the flagellar organelle and consists of four rings (L,P,S, and M) mounted on a central rod.</text>
</comment>
<dbReference type="PRINTS" id="PR01010">
    <property type="entry name" value="FLGPRINGFLGI"/>
</dbReference>
<dbReference type="HAMAP" id="MF_00416">
    <property type="entry name" value="FlgI"/>
    <property type="match status" value="1"/>
</dbReference>
<evidence type="ECO:0000256" key="2">
    <source>
        <dbReference type="ARBA" id="ARBA00004117"/>
    </source>
</evidence>
<dbReference type="NCBIfam" id="NF003676">
    <property type="entry name" value="PRK05303.1"/>
    <property type="match status" value="1"/>
</dbReference>
<reference evidence="7" key="1">
    <citation type="submission" date="2016-07" db="EMBL/GenBank/DDBJ databases">
        <authorList>
            <person name="Florea S."/>
            <person name="Webb J.S."/>
            <person name="Jaromczyk J."/>
            <person name="Schardl C.L."/>
        </authorList>
    </citation>
    <scope>NUCLEOTIDE SEQUENCE [LARGE SCALE GENOMIC DNA]</scope>
    <source>
        <strain evidence="7">Z6</strain>
    </source>
</reference>
<keyword evidence="6" id="KW-0282">Flagellum</keyword>
<dbReference type="GO" id="GO:0071973">
    <property type="term" value="P:bacterial-type flagellum-dependent cell motility"/>
    <property type="evidence" value="ECO:0007669"/>
    <property type="project" value="InterPro"/>
</dbReference>
<comment type="subcellular location">
    <subcellularLocation>
        <location evidence="2 5">Bacterial flagellum basal body</location>
    </subcellularLocation>
</comment>
<reference evidence="6 7" key="2">
    <citation type="submission" date="2016-08" db="EMBL/GenBank/DDBJ databases">
        <title>Orenia metallireducens sp. nov. strain Z6, a Novel Metal-reducing Firmicute from the Deep Subsurface.</title>
        <authorList>
            <person name="Maxim B.I."/>
            <person name="Kenneth K."/>
            <person name="Flynn T.M."/>
            <person name="Oloughlin E.J."/>
            <person name="Locke R.A."/>
            <person name="Weber J.R."/>
            <person name="Egan S.M."/>
            <person name="Mackie R.I."/>
            <person name="Cann I.K."/>
        </authorList>
    </citation>
    <scope>NUCLEOTIDE SEQUENCE [LARGE SCALE GENOMIC DNA]</scope>
    <source>
        <strain evidence="6 7">Z6</strain>
    </source>
</reference>
<dbReference type="GO" id="GO:0030288">
    <property type="term" value="C:outer membrane-bounded periplasmic space"/>
    <property type="evidence" value="ECO:0007669"/>
    <property type="project" value="InterPro"/>
</dbReference>
<keyword evidence="6" id="KW-0966">Cell projection</keyword>
<dbReference type="PANTHER" id="PTHR30381:SF0">
    <property type="entry name" value="FLAGELLAR P-RING PROTEIN"/>
    <property type="match status" value="1"/>
</dbReference>
<accession>A0A1C0A693</accession>
<comment type="function">
    <text evidence="1 5">Assembles around the rod to form the L-ring and probably protects the motor/basal body from shearing forces during rotation.</text>
</comment>
<dbReference type="EMBL" id="LWDV01000010">
    <property type="protein sequence ID" value="OCL25633.1"/>
    <property type="molecule type" value="Genomic_DNA"/>
</dbReference>
<dbReference type="PANTHER" id="PTHR30381">
    <property type="entry name" value="FLAGELLAR P-RING PERIPLASMIC PROTEIN FLGI"/>
    <property type="match status" value="1"/>
</dbReference>
<evidence type="ECO:0000256" key="5">
    <source>
        <dbReference type="HAMAP-Rule" id="MF_00416"/>
    </source>
</evidence>
<dbReference type="RefSeq" id="WP_068719545.1">
    <property type="nucleotide sequence ID" value="NZ_LWDV01000010.1"/>
</dbReference>
<sequence precursor="true">MQKIKSFFYMLLIICFFSSSVLALTPDQESINDPLVRIKDITRIKGVRDNQLIGYGLVVGLNGTGDSKSSQFTVQSVANMLSNFGIMVNPGDLGTDNVAAVMVTATLPPFVHEGSEIDVTLSSIGDADNLQGGTLLMTPLHGPGGNEVYAVAQGPVSIGGFNEGGGGNQVKQNHTTVGRVPNGALIEKEVPMSFTNNKHITLVLANPNFATAQRISDVINGTFGYTPQGGYYAQAIDAGQVEVKVPNYYENKVVNFISRLEQLEVRPDTEAKVVINERTGTIVMGHNVRLSKVSVAHGNLTVTIATQENVVQPDPFTDGQTEVTEETDINVAEEDSRLMVLPKGSSISDVVKGLNAVGASPRDIIAILQAIKQAGALHAELEIM</sequence>
<keyword evidence="7" id="KW-1185">Reference proteome</keyword>
<dbReference type="Proteomes" id="UP000093514">
    <property type="component" value="Unassembled WGS sequence"/>
</dbReference>
<comment type="similarity">
    <text evidence="5">Belongs to the FlgI family.</text>
</comment>
<gene>
    <name evidence="5 6" type="primary">flgI</name>
    <name evidence="6" type="ORF">U472_14990</name>
</gene>
<feature type="chain" id="PRO_5009004768" description="Flagellar P-ring protein" evidence="5">
    <location>
        <begin position="24"/>
        <end position="384"/>
    </location>
</feature>
<dbReference type="InterPro" id="IPR001782">
    <property type="entry name" value="Flag_FlgI"/>
</dbReference>
<protein>
    <recommendedName>
        <fullName evidence="5">Flagellar P-ring protein</fullName>
    </recommendedName>
    <alternativeName>
        <fullName evidence="5">Basal body P-ring protein</fullName>
    </alternativeName>
</protein>
<comment type="caution">
    <text evidence="6">The sequence shown here is derived from an EMBL/GenBank/DDBJ whole genome shotgun (WGS) entry which is preliminary data.</text>
</comment>
<evidence type="ECO:0000313" key="7">
    <source>
        <dbReference type="Proteomes" id="UP000093514"/>
    </source>
</evidence>
<keyword evidence="4 5" id="KW-0975">Bacterial flagellum</keyword>
<dbReference type="Pfam" id="PF02119">
    <property type="entry name" value="FlgI"/>
    <property type="match status" value="1"/>
</dbReference>
<evidence type="ECO:0000256" key="4">
    <source>
        <dbReference type="ARBA" id="ARBA00023143"/>
    </source>
</evidence>
<proteinExistence type="inferred from homology"/>
<dbReference type="GO" id="GO:0005198">
    <property type="term" value="F:structural molecule activity"/>
    <property type="evidence" value="ECO:0007669"/>
    <property type="project" value="InterPro"/>
</dbReference>
<dbReference type="AlphaFoldDB" id="A0A1C0A693"/>
<feature type="signal peptide" evidence="5">
    <location>
        <begin position="1"/>
        <end position="23"/>
    </location>
</feature>
<keyword evidence="6" id="KW-0969">Cilium</keyword>
<evidence type="ECO:0000256" key="1">
    <source>
        <dbReference type="ARBA" id="ARBA00002591"/>
    </source>
</evidence>
<evidence type="ECO:0000256" key="3">
    <source>
        <dbReference type="ARBA" id="ARBA00022729"/>
    </source>
</evidence>
<dbReference type="OrthoDB" id="9786431at2"/>
<evidence type="ECO:0000313" key="6">
    <source>
        <dbReference type="EMBL" id="OCL25633.1"/>
    </source>
</evidence>
<name>A0A1C0A693_9FIRM</name>
<organism evidence="6 7">
    <name type="scientific">Orenia metallireducens</name>
    <dbReference type="NCBI Taxonomy" id="1413210"/>
    <lineage>
        <taxon>Bacteria</taxon>
        <taxon>Bacillati</taxon>
        <taxon>Bacillota</taxon>
        <taxon>Clostridia</taxon>
        <taxon>Halanaerobiales</taxon>
        <taxon>Halobacteroidaceae</taxon>
        <taxon>Orenia</taxon>
    </lineage>
</organism>
<keyword evidence="3 5" id="KW-0732">Signal</keyword>
<dbReference type="GO" id="GO:0009428">
    <property type="term" value="C:bacterial-type flagellum basal body, distal rod, P ring"/>
    <property type="evidence" value="ECO:0007669"/>
    <property type="project" value="InterPro"/>
</dbReference>